<evidence type="ECO:0000313" key="12">
    <source>
        <dbReference type="Proteomes" id="UP000494216"/>
    </source>
</evidence>
<comment type="catalytic activity">
    <reaction evidence="8 9">
        <text>hydroxymethylbilane = uroporphyrinogen III + H2O</text>
        <dbReference type="Rhea" id="RHEA:18965"/>
        <dbReference type="ChEBI" id="CHEBI:15377"/>
        <dbReference type="ChEBI" id="CHEBI:57308"/>
        <dbReference type="ChEBI" id="CHEBI:57845"/>
        <dbReference type="EC" id="4.2.1.75"/>
    </reaction>
</comment>
<dbReference type="EC" id="4.2.1.75" evidence="3 9"/>
<proteinExistence type="inferred from homology"/>
<comment type="similarity">
    <text evidence="2 9">Belongs to the uroporphyrinogen-III synthase family.</text>
</comment>
<dbReference type="CDD" id="cd06578">
    <property type="entry name" value="HemD"/>
    <property type="match status" value="1"/>
</dbReference>
<dbReference type="RefSeq" id="WP_174625473.1">
    <property type="nucleotide sequence ID" value="NZ_CADCXN010000052.1"/>
</dbReference>
<keyword evidence="4 9" id="KW-0456">Lyase</keyword>
<feature type="domain" description="Tetrapyrrole biosynthesis uroporphyrinogen III synthase" evidence="10">
    <location>
        <begin position="24"/>
        <end position="247"/>
    </location>
</feature>
<evidence type="ECO:0000256" key="3">
    <source>
        <dbReference type="ARBA" id="ARBA00013109"/>
    </source>
</evidence>
<comment type="caution">
    <text evidence="11">The sequence shown here is derived from an EMBL/GenBank/DDBJ whole genome shotgun (WGS) entry which is preliminary data.</text>
</comment>
<sequence>MSKLLNRARILVTRPAHQAENLCRLIEEHGGIPIRFPTLDIVAVDDNFTIRQSLSDLDRFQWVCFMSANAVDFALKANSGRIARLKTVRLAAIGQATAHALELAGLPVDLMPEKNYNSEALLAMPHLQHVQEQKFLIIRGEGGRDELATTLRNRGAHVEYLDVYKRVLPGINAAPVLRLLAENKLDVITITSVEALQNLLTMVGKGQHKLLNEVPLVVISDRIRHMAAERGFERVHVSDSPSDTAIVEKLTLIDGEQSDRID</sequence>
<evidence type="ECO:0000256" key="8">
    <source>
        <dbReference type="ARBA" id="ARBA00048617"/>
    </source>
</evidence>
<keyword evidence="5 9" id="KW-0627">Porphyrin biosynthesis</keyword>
<comment type="pathway">
    <text evidence="1 9">Porphyrin-containing compound metabolism; protoporphyrin-IX biosynthesis; coproporphyrinogen-III from 5-aminolevulinate: step 3/4.</text>
</comment>
<evidence type="ECO:0000259" key="10">
    <source>
        <dbReference type="Pfam" id="PF02602"/>
    </source>
</evidence>
<protein>
    <recommendedName>
        <fullName evidence="7 9">Uroporphyrinogen-III synthase</fullName>
        <ecNumber evidence="3 9">4.2.1.75</ecNumber>
    </recommendedName>
</protein>
<reference evidence="11 12" key="1">
    <citation type="submission" date="2020-02" db="EMBL/GenBank/DDBJ databases">
        <authorList>
            <person name="Hogendoorn C."/>
        </authorList>
    </citation>
    <scope>NUCLEOTIDE SEQUENCE [LARGE SCALE GENOMIC DNA]</scope>
    <source>
        <strain evidence="11">METHB21</strain>
    </source>
</reference>
<evidence type="ECO:0000256" key="2">
    <source>
        <dbReference type="ARBA" id="ARBA00008133"/>
    </source>
</evidence>
<evidence type="ECO:0000313" key="11">
    <source>
        <dbReference type="EMBL" id="CAA9890546.1"/>
    </source>
</evidence>
<accession>A0A8S0XIB3</accession>
<evidence type="ECO:0000256" key="1">
    <source>
        <dbReference type="ARBA" id="ARBA00004772"/>
    </source>
</evidence>
<dbReference type="Proteomes" id="UP000494216">
    <property type="component" value="Unassembled WGS sequence"/>
</dbReference>
<dbReference type="AlphaFoldDB" id="A0A8S0XIB3"/>
<evidence type="ECO:0000256" key="5">
    <source>
        <dbReference type="ARBA" id="ARBA00023244"/>
    </source>
</evidence>
<dbReference type="EMBL" id="CADCXN010000052">
    <property type="protein sequence ID" value="CAA9890546.1"/>
    <property type="molecule type" value="Genomic_DNA"/>
</dbReference>
<evidence type="ECO:0000256" key="7">
    <source>
        <dbReference type="ARBA" id="ARBA00040167"/>
    </source>
</evidence>
<dbReference type="Gene3D" id="3.40.50.10090">
    <property type="match status" value="2"/>
</dbReference>
<organism evidence="11 12">
    <name type="scientific">Candidatus Methylobacter favarea</name>
    <dbReference type="NCBI Taxonomy" id="2707345"/>
    <lineage>
        <taxon>Bacteria</taxon>
        <taxon>Pseudomonadati</taxon>
        <taxon>Pseudomonadota</taxon>
        <taxon>Gammaproteobacteria</taxon>
        <taxon>Methylococcales</taxon>
        <taxon>Methylococcaceae</taxon>
        <taxon>Methylobacter</taxon>
    </lineage>
</organism>
<evidence type="ECO:0000256" key="9">
    <source>
        <dbReference type="RuleBase" id="RU366031"/>
    </source>
</evidence>
<dbReference type="SUPFAM" id="SSF69618">
    <property type="entry name" value="HemD-like"/>
    <property type="match status" value="1"/>
</dbReference>
<dbReference type="GO" id="GO:0004852">
    <property type="term" value="F:uroporphyrinogen-III synthase activity"/>
    <property type="evidence" value="ECO:0007669"/>
    <property type="project" value="UniProtKB-UniRule"/>
</dbReference>
<dbReference type="PANTHER" id="PTHR38042:SF1">
    <property type="entry name" value="UROPORPHYRINOGEN-III SYNTHASE, CHLOROPLASTIC"/>
    <property type="match status" value="1"/>
</dbReference>
<dbReference type="GO" id="GO:0006782">
    <property type="term" value="P:protoporphyrinogen IX biosynthetic process"/>
    <property type="evidence" value="ECO:0007669"/>
    <property type="project" value="UniProtKB-UniRule"/>
</dbReference>
<dbReference type="PANTHER" id="PTHR38042">
    <property type="entry name" value="UROPORPHYRINOGEN-III SYNTHASE, CHLOROPLASTIC"/>
    <property type="match status" value="1"/>
</dbReference>
<name>A0A8S0XIB3_9GAMM</name>
<evidence type="ECO:0000256" key="6">
    <source>
        <dbReference type="ARBA" id="ARBA00037589"/>
    </source>
</evidence>
<comment type="function">
    <text evidence="6 9">Catalyzes cyclization of the linear tetrapyrrole, hydroxymethylbilane, to the macrocyclic uroporphyrinogen III.</text>
</comment>
<dbReference type="GO" id="GO:0006780">
    <property type="term" value="P:uroporphyrinogen III biosynthetic process"/>
    <property type="evidence" value="ECO:0007669"/>
    <property type="project" value="UniProtKB-UniRule"/>
</dbReference>
<evidence type="ECO:0000256" key="4">
    <source>
        <dbReference type="ARBA" id="ARBA00023239"/>
    </source>
</evidence>
<keyword evidence="12" id="KW-1185">Reference proteome</keyword>
<dbReference type="InterPro" id="IPR039793">
    <property type="entry name" value="UROS/Hem4"/>
</dbReference>
<dbReference type="InterPro" id="IPR003754">
    <property type="entry name" value="4pyrrol_synth_uPrphyn_synth"/>
</dbReference>
<gene>
    <name evidence="11" type="ORF">METHB2_240019</name>
</gene>
<dbReference type="InterPro" id="IPR036108">
    <property type="entry name" value="4pyrrol_syn_uPrphyn_synt_sf"/>
</dbReference>
<dbReference type="Pfam" id="PF02602">
    <property type="entry name" value="HEM4"/>
    <property type="match status" value="1"/>
</dbReference>